<dbReference type="SUPFAM" id="SSF53474">
    <property type="entry name" value="alpha/beta-Hydrolases"/>
    <property type="match status" value="1"/>
</dbReference>
<feature type="compositionally biased region" description="Polar residues" evidence="2">
    <location>
        <begin position="21"/>
        <end position="52"/>
    </location>
</feature>
<feature type="region of interest" description="Disordered" evidence="2">
    <location>
        <begin position="14"/>
        <end position="52"/>
    </location>
</feature>
<dbReference type="EMBL" id="CAJOBD010003867">
    <property type="protein sequence ID" value="CAF3969826.1"/>
    <property type="molecule type" value="Genomic_DNA"/>
</dbReference>
<dbReference type="SMART" id="SM00939">
    <property type="entry name" value="PepX_C"/>
    <property type="match status" value="1"/>
</dbReference>
<comment type="caution">
    <text evidence="4">The sequence shown here is derived from an EMBL/GenBank/DDBJ whole genome shotgun (WGS) entry which is preliminary data.</text>
</comment>
<gene>
    <name evidence="5" type="ORF">JBS370_LOCUS24570</name>
    <name evidence="4" type="ORF">ZHD862_LOCUS32379</name>
</gene>
<dbReference type="Proteomes" id="UP000663864">
    <property type="component" value="Unassembled WGS sequence"/>
</dbReference>
<dbReference type="EMBL" id="CAJNOT010003478">
    <property type="protein sequence ID" value="CAF1386181.1"/>
    <property type="molecule type" value="Genomic_DNA"/>
</dbReference>
<evidence type="ECO:0000259" key="3">
    <source>
        <dbReference type="SMART" id="SM00939"/>
    </source>
</evidence>
<dbReference type="InterPro" id="IPR005674">
    <property type="entry name" value="CocE/Ser_esterase"/>
</dbReference>
<evidence type="ECO:0000313" key="4">
    <source>
        <dbReference type="EMBL" id="CAF1386181.1"/>
    </source>
</evidence>
<reference evidence="4" key="1">
    <citation type="submission" date="2021-02" db="EMBL/GenBank/DDBJ databases">
        <authorList>
            <person name="Nowell W R."/>
        </authorList>
    </citation>
    <scope>NUCLEOTIDE SEQUENCE</scope>
</reference>
<dbReference type="Pfam" id="PF08530">
    <property type="entry name" value="PepX_C"/>
    <property type="match status" value="1"/>
</dbReference>
<accession>A0A815JYI8</accession>
<dbReference type="InterPro" id="IPR000383">
    <property type="entry name" value="Xaa-Pro-like_dom"/>
</dbReference>
<dbReference type="SUPFAM" id="SSF49785">
    <property type="entry name" value="Galactose-binding domain-like"/>
    <property type="match status" value="1"/>
</dbReference>
<protein>
    <recommendedName>
        <fullName evidence="3">Xaa-Pro dipeptidyl-peptidase C-terminal domain-containing protein</fullName>
    </recommendedName>
</protein>
<dbReference type="InterPro" id="IPR013736">
    <property type="entry name" value="Xaa-Pro_dipept_C"/>
</dbReference>
<dbReference type="Pfam" id="PF02129">
    <property type="entry name" value="Peptidase_S15"/>
    <property type="match status" value="1"/>
</dbReference>
<organism evidence="4 6">
    <name type="scientific">Rotaria sordida</name>
    <dbReference type="NCBI Taxonomy" id="392033"/>
    <lineage>
        <taxon>Eukaryota</taxon>
        <taxon>Metazoa</taxon>
        <taxon>Spiralia</taxon>
        <taxon>Gnathifera</taxon>
        <taxon>Rotifera</taxon>
        <taxon>Eurotatoria</taxon>
        <taxon>Bdelloidea</taxon>
        <taxon>Philodinida</taxon>
        <taxon>Philodinidae</taxon>
        <taxon>Rotaria</taxon>
    </lineage>
</organism>
<dbReference type="NCBIfam" id="TIGR00976">
    <property type="entry name" value="CocE_NonD"/>
    <property type="match status" value="1"/>
</dbReference>
<evidence type="ECO:0000256" key="2">
    <source>
        <dbReference type="SAM" id="MobiDB-lite"/>
    </source>
</evidence>
<evidence type="ECO:0000256" key="1">
    <source>
        <dbReference type="ARBA" id="ARBA00022801"/>
    </source>
</evidence>
<dbReference type="Gene3D" id="2.60.120.260">
    <property type="entry name" value="Galactose-binding domain-like"/>
    <property type="match status" value="1"/>
</dbReference>
<dbReference type="InterPro" id="IPR050585">
    <property type="entry name" value="Xaa-Pro_dipeptidyl-ppase/CocE"/>
</dbReference>
<dbReference type="PANTHER" id="PTHR43056:SF10">
    <property type="entry name" value="COCE_NOND FAMILY, PUTATIVE (AFU_ORTHOLOGUE AFUA_7G00600)-RELATED"/>
    <property type="match status" value="1"/>
</dbReference>
<keyword evidence="1" id="KW-0378">Hydrolase</keyword>
<dbReference type="InterPro" id="IPR029058">
    <property type="entry name" value="AB_hydrolase_fold"/>
</dbReference>
<dbReference type="AlphaFoldDB" id="A0A815JYI8"/>
<evidence type="ECO:0000313" key="6">
    <source>
        <dbReference type="Proteomes" id="UP000663864"/>
    </source>
</evidence>
<dbReference type="InterPro" id="IPR008979">
    <property type="entry name" value="Galactose-bd-like_sf"/>
</dbReference>
<dbReference type="PANTHER" id="PTHR43056">
    <property type="entry name" value="PEPTIDASE S9 PROLYL OLIGOPEPTIDASE"/>
    <property type="match status" value="1"/>
</dbReference>
<dbReference type="Proteomes" id="UP000663836">
    <property type="component" value="Unassembled WGS sequence"/>
</dbReference>
<dbReference type="GO" id="GO:0008239">
    <property type="term" value="F:dipeptidyl-peptidase activity"/>
    <property type="evidence" value="ECO:0007669"/>
    <property type="project" value="InterPro"/>
</dbReference>
<dbReference type="Gene3D" id="1.10.3020.10">
    <property type="entry name" value="alpha-amino acid ester hydrolase ( Helical cap domain)"/>
    <property type="match status" value="1"/>
</dbReference>
<dbReference type="Gene3D" id="3.40.50.1820">
    <property type="entry name" value="alpha/beta hydrolase"/>
    <property type="match status" value="1"/>
</dbReference>
<evidence type="ECO:0000313" key="5">
    <source>
        <dbReference type="EMBL" id="CAF3969826.1"/>
    </source>
</evidence>
<name>A0A815JYI8_9BILA</name>
<proteinExistence type="predicted"/>
<feature type="domain" description="Xaa-Pro dipeptidyl-peptidase C-terminal" evidence="3">
    <location>
        <begin position="401"/>
        <end position="650"/>
    </location>
</feature>
<sequence length="661" mass="75489">MFVDWSNAYRQAKKLHKQEQFSKQTMSGKPEAQSSDVTPEEQSTTNKNAQQKNSLTLEQLLAEFINGLKQYDNTNLGTSKGTSNSPLTTDENENVIFETTRVRLRDGVELAVDYLVVSNIGRFPVILELTPYGRGPDRFNYRYEASYWRKYGYAFVIADCRGTGDSDGEMVFFSREGQDGYDLIEWIANQPWSNGRIGMRGSSYTGTNQWFIAREQPPHLSCITPSATMGRPMQDVPYFDGAFAVGWAINWISRDLNINVSLINQPHPDPMMWLNHRPLRTLDLYATGKKLLLYRTFLDHPTYDHFWRSIDFIPDDFARITIPSLAFTGWFDGTMYGTIWRFQEARSYAPRSDDQFLIIGPYTHGNAPDGGYDYRTREPMTMVGDFPVAENALLPGLNMTHEFFEWCLKDGRRPEWKPTRIYITGSNQWMTRNIFPPPEAHERSLFLISEGHANSIKGDGRLQWNAASIAATDSYLHDPTKPVISNINNKSIILPIDINSYLDRNDILVYTTEPLNKSITVIGDIVVELIISSTARDTDFVIELMDVMTDGRSIKLGSKAAGQLRTRYRNGFDQEIFMSSNRTYLIRIDLHAIGHTFLPQHCIRLAVMSSFFPWISVNPNTGASIASDVQSPIIANQTIYHTPHQKSQIRMMLIDDPRFDE</sequence>